<dbReference type="PROSITE" id="PS01102">
    <property type="entry name" value="ZF_DKSA_1"/>
    <property type="match status" value="1"/>
</dbReference>
<dbReference type="GO" id="GO:0008270">
    <property type="term" value="F:zinc ion binding"/>
    <property type="evidence" value="ECO:0007669"/>
    <property type="project" value="UniProtKB-KW"/>
</dbReference>
<dbReference type="PANTHER" id="PTHR33823:SF4">
    <property type="entry name" value="GENERAL STRESS PROTEIN 16O"/>
    <property type="match status" value="1"/>
</dbReference>
<reference evidence="6 7" key="1">
    <citation type="journal article" date="2012" name="ISME J.">
        <title>Nitrification expanded: discovery, physiology and genomics of a nitrite-oxidizing bacterium from the phylum Chloroflexi.</title>
        <authorList>
            <person name="Sorokin D.Y."/>
            <person name="Lucker S."/>
            <person name="Vejmelkova D."/>
            <person name="Kostrikina N.A."/>
            <person name="Kleerebezem R."/>
            <person name="Rijpstra W.I."/>
            <person name="Damste J.S."/>
            <person name="Le Paslier D."/>
            <person name="Muyzer G."/>
            <person name="Wagner M."/>
            <person name="van Loosdrecht M.C."/>
            <person name="Daims H."/>
        </authorList>
    </citation>
    <scope>NUCLEOTIDE SEQUENCE [LARGE SCALE GENOMIC DNA]</scope>
    <source>
        <strain evidence="7">none</strain>
    </source>
</reference>
<keyword evidence="7" id="KW-1185">Reference proteome</keyword>
<dbReference type="EMBL" id="CAGS01000075">
    <property type="protein sequence ID" value="CCF82909.1"/>
    <property type="molecule type" value="Genomic_DNA"/>
</dbReference>
<dbReference type="Gene3D" id="1.20.120.910">
    <property type="entry name" value="DksA, coiled-coil domain"/>
    <property type="match status" value="1"/>
</dbReference>
<keyword evidence="3" id="KW-0862">Zinc</keyword>
<proteinExistence type="predicted"/>
<dbReference type="PROSITE" id="PS51128">
    <property type="entry name" value="ZF_DKSA_2"/>
    <property type="match status" value="1"/>
</dbReference>
<evidence type="ECO:0000256" key="2">
    <source>
        <dbReference type="ARBA" id="ARBA00022771"/>
    </source>
</evidence>
<dbReference type="Proteomes" id="UP000004221">
    <property type="component" value="Unassembled WGS sequence"/>
</dbReference>
<evidence type="ECO:0000259" key="5">
    <source>
        <dbReference type="Pfam" id="PF01258"/>
    </source>
</evidence>
<evidence type="ECO:0000256" key="4">
    <source>
        <dbReference type="PROSITE-ProRule" id="PRU00510"/>
    </source>
</evidence>
<gene>
    <name evidence="6" type="ORF">NITHO_1660002</name>
</gene>
<protein>
    <submittedName>
        <fullName evidence="6">Transcriptional regulator, TraR/DksA family</fullName>
    </submittedName>
</protein>
<feature type="zinc finger region" description="dksA C4-type" evidence="4">
    <location>
        <begin position="79"/>
        <end position="103"/>
    </location>
</feature>
<evidence type="ECO:0000313" key="6">
    <source>
        <dbReference type="EMBL" id="CCF82909.1"/>
    </source>
</evidence>
<dbReference type="InterPro" id="IPR000962">
    <property type="entry name" value="Znf_DskA_TraR"/>
</dbReference>
<evidence type="ECO:0000256" key="1">
    <source>
        <dbReference type="ARBA" id="ARBA00022723"/>
    </source>
</evidence>
<keyword evidence="2" id="KW-0863">Zinc-finger</keyword>
<organism evidence="6 7">
    <name type="scientific">Nitrolancea hollandica Lb</name>
    <dbReference type="NCBI Taxonomy" id="1129897"/>
    <lineage>
        <taxon>Bacteria</taxon>
        <taxon>Pseudomonadati</taxon>
        <taxon>Thermomicrobiota</taxon>
        <taxon>Thermomicrobia</taxon>
        <taxon>Sphaerobacterales</taxon>
        <taxon>Sphaerobacterineae</taxon>
        <taxon>Sphaerobacteraceae</taxon>
        <taxon>Nitrolancea</taxon>
    </lineage>
</organism>
<dbReference type="InterPro" id="IPR020458">
    <property type="entry name" value="Znf_DskA_TraR_CS"/>
</dbReference>
<comment type="caution">
    <text evidence="6">The sequence shown here is derived from an EMBL/GenBank/DDBJ whole genome shotgun (WGS) entry which is preliminary data.</text>
</comment>
<feature type="domain" description="Zinc finger DksA/TraR C4-type" evidence="5">
    <location>
        <begin position="74"/>
        <end position="109"/>
    </location>
</feature>
<evidence type="ECO:0000313" key="7">
    <source>
        <dbReference type="Proteomes" id="UP000004221"/>
    </source>
</evidence>
<dbReference type="PANTHER" id="PTHR33823">
    <property type="entry name" value="RNA POLYMERASE-BINDING TRANSCRIPTION FACTOR DKSA-RELATED"/>
    <property type="match status" value="1"/>
</dbReference>
<dbReference type="AlphaFoldDB" id="I4EDZ7"/>
<dbReference type="Pfam" id="PF01258">
    <property type="entry name" value="zf-dskA_traR"/>
    <property type="match status" value="1"/>
</dbReference>
<keyword evidence="1" id="KW-0479">Metal-binding</keyword>
<dbReference type="SUPFAM" id="SSF57716">
    <property type="entry name" value="Glucocorticoid receptor-like (DNA-binding domain)"/>
    <property type="match status" value="1"/>
</dbReference>
<accession>I4EDZ7</accession>
<evidence type="ECO:0000256" key="3">
    <source>
        <dbReference type="ARBA" id="ARBA00022833"/>
    </source>
</evidence>
<name>I4EDZ7_9BACT</name>
<sequence>MESELRETTRELSDIDEQVRSFGTSQQDAGRGITNHIGDDSDIVFEQERLLTIRDRLASRHAEIKHALEKMARGNYGICENCGQPIAPDRLAALPFVTLCIRCQALSERRRTA</sequence>